<evidence type="ECO:0000313" key="13">
    <source>
        <dbReference type="Proteomes" id="UP000006352"/>
    </source>
</evidence>
<dbReference type="Pfam" id="PF05199">
    <property type="entry name" value="GMC_oxred_C"/>
    <property type="match status" value="1"/>
</dbReference>
<dbReference type="STRING" id="599839.J4I9U2"/>
<organism evidence="12 13">
    <name type="scientific">Fibroporia radiculosa</name>
    <dbReference type="NCBI Taxonomy" id="599839"/>
    <lineage>
        <taxon>Eukaryota</taxon>
        <taxon>Fungi</taxon>
        <taxon>Dikarya</taxon>
        <taxon>Basidiomycota</taxon>
        <taxon>Agaricomycotina</taxon>
        <taxon>Agaricomycetes</taxon>
        <taxon>Polyporales</taxon>
        <taxon>Fibroporiaceae</taxon>
        <taxon>Fibroporia</taxon>
    </lineage>
</organism>
<keyword evidence="13" id="KW-1185">Reference proteome</keyword>
<gene>
    <name evidence="12" type="ORF">FIBRA_03822</name>
</gene>
<evidence type="ECO:0000256" key="8">
    <source>
        <dbReference type="PIRSR" id="PIRSR000137-2"/>
    </source>
</evidence>
<evidence type="ECO:0000259" key="11">
    <source>
        <dbReference type="PROSITE" id="PS00624"/>
    </source>
</evidence>
<evidence type="ECO:0000256" key="3">
    <source>
        <dbReference type="ARBA" id="ARBA00022630"/>
    </source>
</evidence>
<dbReference type="GeneID" id="24096667"/>
<comment type="cofactor">
    <cofactor evidence="1 8">
        <name>FAD</name>
        <dbReference type="ChEBI" id="CHEBI:57692"/>
    </cofactor>
</comment>
<dbReference type="PANTHER" id="PTHR11552:SF201">
    <property type="entry name" value="GLUCOSE-METHANOL-CHOLINE OXIDOREDUCTASE N-TERMINAL DOMAIN-CONTAINING PROTEIN"/>
    <property type="match status" value="1"/>
</dbReference>
<dbReference type="RefSeq" id="XP_012181039.1">
    <property type="nucleotide sequence ID" value="XM_012325649.1"/>
</dbReference>
<dbReference type="GO" id="GO:0016614">
    <property type="term" value="F:oxidoreductase activity, acting on CH-OH group of donors"/>
    <property type="evidence" value="ECO:0007669"/>
    <property type="project" value="InterPro"/>
</dbReference>
<dbReference type="Proteomes" id="UP000006352">
    <property type="component" value="Unassembled WGS sequence"/>
</dbReference>
<dbReference type="GO" id="GO:0050660">
    <property type="term" value="F:flavin adenine dinucleotide binding"/>
    <property type="evidence" value="ECO:0007669"/>
    <property type="project" value="InterPro"/>
</dbReference>
<dbReference type="AlphaFoldDB" id="J4I9U2"/>
<dbReference type="EMBL" id="HE797048">
    <property type="protein sequence ID" value="CCM01756.1"/>
    <property type="molecule type" value="Genomic_DNA"/>
</dbReference>
<dbReference type="PROSITE" id="PS00624">
    <property type="entry name" value="GMC_OXRED_2"/>
    <property type="match status" value="1"/>
</dbReference>
<dbReference type="PANTHER" id="PTHR11552">
    <property type="entry name" value="GLUCOSE-METHANOL-CHOLINE GMC OXIDOREDUCTASE"/>
    <property type="match status" value="1"/>
</dbReference>
<dbReference type="SUPFAM" id="SSF51905">
    <property type="entry name" value="FAD/NAD(P)-binding domain"/>
    <property type="match status" value="1"/>
</dbReference>
<protein>
    <recommendedName>
        <fullName evidence="10 11">Glucose-methanol-choline oxidoreductase N-terminal domain-containing protein</fullName>
    </recommendedName>
</protein>
<evidence type="ECO:0000256" key="7">
    <source>
        <dbReference type="PIRSR" id="PIRSR000137-1"/>
    </source>
</evidence>
<dbReference type="Gene3D" id="3.30.560.10">
    <property type="entry name" value="Glucose Oxidase, domain 3"/>
    <property type="match status" value="1"/>
</dbReference>
<dbReference type="Pfam" id="PF00732">
    <property type="entry name" value="GMC_oxred_N"/>
    <property type="match status" value="1"/>
</dbReference>
<feature type="binding site" evidence="8">
    <location>
        <begin position="539"/>
        <end position="540"/>
    </location>
    <ligand>
        <name>FAD</name>
        <dbReference type="ChEBI" id="CHEBI:57692"/>
    </ligand>
</feature>
<evidence type="ECO:0000256" key="4">
    <source>
        <dbReference type="ARBA" id="ARBA00022729"/>
    </source>
</evidence>
<evidence type="ECO:0000256" key="2">
    <source>
        <dbReference type="ARBA" id="ARBA00010790"/>
    </source>
</evidence>
<dbReference type="InterPro" id="IPR012132">
    <property type="entry name" value="GMC_OxRdtase"/>
</dbReference>
<dbReference type="OrthoDB" id="269227at2759"/>
<feature type="binding site" evidence="8">
    <location>
        <begin position="584"/>
        <end position="585"/>
    </location>
    <ligand>
        <name>FAD</name>
        <dbReference type="ChEBI" id="CHEBI:57692"/>
    </ligand>
</feature>
<keyword evidence="4" id="KW-0732">Signal</keyword>
<comment type="similarity">
    <text evidence="2 9">Belongs to the GMC oxidoreductase family.</text>
</comment>
<dbReference type="Gene3D" id="3.50.50.60">
    <property type="entry name" value="FAD/NAD(P)-binding domain"/>
    <property type="match status" value="1"/>
</dbReference>
<reference evidence="12 13" key="1">
    <citation type="journal article" date="2012" name="Appl. Environ. Microbiol.">
        <title>Short-read sequencing for genomic analysis of the brown rot fungus Fibroporia radiculosa.</title>
        <authorList>
            <person name="Tang J.D."/>
            <person name="Perkins A.D."/>
            <person name="Sonstegard T.S."/>
            <person name="Schroeder S.G."/>
            <person name="Burgess S.C."/>
            <person name="Diehl S.V."/>
        </authorList>
    </citation>
    <scope>NUCLEOTIDE SEQUENCE [LARGE SCALE GENOMIC DNA]</scope>
    <source>
        <strain evidence="12 13">TFFH 294</strain>
    </source>
</reference>
<dbReference type="SUPFAM" id="SSF54373">
    <property type="entry name" value="FAD-linked reductases, C-terminal domain"/>
    <property type="match status" value="1"/>
</dbReference>
<feature type="active site" description="Proton acceptor" evidence="7">
    <location>
        <position position="583"/>
    </location>
</feature>
<evidence type="ECO:0000256" key="6">
    <source>
        <dbReference type="ARBA" id="ARBA00023002"/>
    </source>
</evidence>
<dbReference type="InterPro" id="IPR007867">
    <property type="entry name" value="GMC_OxRtase_C"/>
</dbReference>
<dbReference type="InParanoid" id="J4I9U2"/>
<evidence type="ECO:0000256" key="9">
    <source>
        <dbReference type="RuleBase" id="RU003968"/>
    </source>
</evidence>
<feature type="active site" description="Proton donor" evidence="7">
    <location>
        <position position="540"/>
    </location>
</feature>
<feature type="domain" description="Glucose-methanol-choline oxidoreductase N-terminal" evidence="11">
    <location>
        <begin position="287"/>
        <end position="301"/>
    </location>
</feature>
<evidence type="ECO:0000313" key="12">
    <source>
        <dbReference type="EMBL" id="CCM01756.1"/>
    </source>
</evidence>
<dbReference type="InterPro" id="IPR036188">
    <property type="entry name" value="FAD/NAD-bd_sf"/>
</dbReference>
<keyword evidence="3 9" id="KW-0285">Flavoprotein</keyword>
<dbReference type="HOGENOM" id="CLU_002865_6_0_1"/>
<evidence type="ECO:0000259" key="10">
    <source>
        <dbReference type="PROSITE" id="PS00623"/>
    </source>
</evidence>
<evidence type="ECO:0000256" key="1">
    <source>
        <dbReference type="ARBA" id="ARBA00001974"/>
    </source>
</evidence>
<accession>J4I9U2</accession>
<dbReference type="InterPro" id="IPR000172">
    <property type="entry name" value="GMC_OxRdtase_N"/>
</dbReference>
<dbReference type="PIRSF" id="PIRSF000137">
    <property type="entry name" value="Alcohol_oxidase"/>
    <property type="match status" value="1"/>
</dbReference>
<keyword evidence="5 8" id="KW-0274">FAD</keyword>
<keyword evidence="6" id="KW-0560">Oxidoreductase</keyword>
<sequence length="614" mass="68002">MLVSLDQVADKFFDYVVCGGGTAGLTLAVRLSEDPNVSVLVLEAGGTHFDDPSILRPASWGSHFSNSTQSWNFQTVSQKSSGDKPFPWFRGKGLGGSSCINFMCWLKPPAAEIDDLERLGNPGWNWTDYQKHLDKTEGFITPSVDVQERNRLCFDTWRIGTNGPLKISYPAPNDLFELNFSVRFIIKTLINAGLPVSRQPLSGDPTGVFLAPNTYDPTTHTRSYVTTAHYLPHKERENLSVLVDTSASRILTDTTGNGNTTAIGVQFEYENETYTVNVRKETIISAGSIQSPHILELSGIGRKEVLERIGVPIKVDLPGVGENVQEHMFAGVCFELRDDIEFDTVDLLRDPEIFAKQLELHATGRGIFTKGVVGFGFAPLQMFSDKAEDIHTKIEEKIAMSKNKFPPGLMEQYKVQLDRLHRGAPGCEFITIPGHLSSPHQPVAGKRYITILAAMNHCFSRGTIHSASADPQKDPEMDPRYFEQEVDMDIFCEVVKFARKLAQTSPLKDMIVREINPGPEVQGDVQICDWIRNNFSTTWHTASSCSMLPRESGGVVDPELKVYGTNNIRVVDLSIVPLHFAAHPQATVYAIAEKAATIIKTNYVASNIGDNIVI</sequence>
<feature type="domain" description="Glucose-methanol-choline oxidoreductase N-terminal" evidence="10">
    <location>
        <begin position="91"/>
        <end position="114"/>
    </location>
</feature>
<evidence type="ECO:0000256" key="5">
    <source>
        <dbReference type="ARBA" id="ARBA00022827"/>
    </source>
</evidence>
<dbReference type="PROSITE" id="PS00623">
    <property type="entry name" value="GMC_OXRED_1"/>
    <property type="match status" value="1"/>
</dbReference>
<proteinExistence type="inferred from homology"/>
<name>J4I9U2_9APHY</name>